<accession>A0A7C8IH74</accession>
<feature type="transmembrane region" description="Helical" evidence="7">
    <location>
        <begin position="104"/>
        <end position="122"/>
    </location>
</feature>
<evidence type="ECO:0000256" key="2">
    <source>
        <dbReference type="ARBA" id="ARBA00022692"/>
    </source>
</evidence>
<keyword evidence="4 7" id="KW-0472">Membrane</keyword>
<gene>
    <name evidence="9" type="ORF">BDV95DRAFT_491140</name>
</gene>
<feature type="domain" description="Rhodopsin" evidence="8">
    <location>
        <begin position="33"/>
        <end position="274"/>
    </location>
</feature>
<protein>
    <recommendedName>
        <fullName evidence="8">Rhodopsin domain-containing protein</fullName>
    </recommendedName>
</protein>
<keyword evidence="2 7" id="KW-0812">Transmembrane</keyword>
<evidence type="ECO:0000313" key="9">
    <source>
        <dbReference type="EMBL" id="KAF2872827.1"/>
    </source>
</evidence>
<evidence type="ECO:0000256" key="6">
    <source>
        <dbReference type="SAM" id="MobiDB-lite"/>
    </source>
</evidence>
<evidence type="ECO:0000256" key="1">
    <source>
        <dbReference type="ARBA" id="ARBA00004141"/>
    </source>
</evidence>
<dbReference type="PANTHER" id="PTHR33048">
    <property type="entry name" value="PTH11-LIKE INTEGRAL MEMBRANE PROTEIN (AFU_ORTHOLOGUE AFUA_5G11245)"/>
    <property type="match status" value="1"/>
</dbReference>
<feature type="transmembrane region" description="Helical" evidence="7">
    <location>
        <begin position="181"/>
        <end position="202"/>
    </location>
</feature>
<comment type="similarity">
    <text evidence="5">Belongs to the SAT4 family.</text>
</comment>
<dbReference type="Pfam" id="PF20684">
    <property type="entry name" value="Fung_rhodopsin"/>
    <property type="match status" value="1"/>
</dbReference>
<dbReference type="Proteomes" id="UP000481861">
    <property type="component" value="Unassembled WGS sequence"/>
</dbReference>
<reference evidence="9 10" key="1">
    <citation type="submission" date="2020-01" db="EMBL/GenBank/DDBJ databases">
        <authorList>
            <consortium name="DOE Joint Genome Institute"/>
            <person name="Haridas S."/>
            <person name="Albert R."/>
            <person name="Binder M."/>
            <person name="Bloem J."/>
            <person name="Labutti K."/>
            <person name="Salamov A."/>
            <person name="Andreopoulos B."/>
            <person name="Baker S.E."/>
            <person name="Barry K."/>
            <person name="Bills G."/>
            <person name="Bluhm B.H."/>
            <person name="Cannon C."/>
            <person name="Castanera R."/>
            <person name="Culley D.E."/>
            <person name="Daum C."/>
            <person name="Ezra D."/>
            <person name="Gonzalez J.B."/>
            <person name="Henrissat B."/>
            <person name="Kuo A."/>
            <person name="Liang C."/>
            <person name="Lipzen A."/>
            <person name="Lutzoni F."/>
            <person name="Magnuson J."/>
            <person name="Mondo S."/>
            <person name="Nolan M."/>
            <person name="Ohm R."/>
            <person name="Pangilinan J."/>
            <person name="Park H.-J.H."/>
            <person name="Ramirez L."/>
            <person name="Alfaro M."/>
            <person name="Sun H."/>
            <person name="Tritt A."/>
            <person name="Yoshinaga Y."/>
            <person name="Zwiers L.-H.L."/>
            <person name="Turgeon B.G."/>
            <person name="Goodwin S.B."/>
            <person name="Spatafora J.W."/>
            <person name="Crous P.W."/>
            <person name="Grigoriev I.V."/>
        </authorList>
    </citation>
    <scope>NUCLEOTIDE SEQUENCE [LARGE SCALE GENOMIC DNA]</scope>
    <source>
        <strain evidence="9 10">CBS 611.86</strain>
    </source>
</reference>
<feature type="transmembrane region" description="Helical" evidence="7">
    <location>
        <begin position="17"/>
        <end position="36"/>
    </location>
</feature>
<comment type="caution">
    <text evidence="9">The sequence shown here is derived from an EMBL/GenBank/DDBJ whole genome shotgun (WGS) entry which is preliminary data.</text>
</comment>
<dbReference type="InterPro" id="IPR052337">
    <property type="entry name" value="SAT4-like"/>
</dbReference>
<evidence type="ECO:0000313" key="10">
    <source>
        <dbReference type="Proteomes" id="UP000481861"/>
    </source>
</evidence>
<dbReference type="EMBL" id="JAADJZ010000008">
    <property type="protein sequence ID" value="KAF2872827.1"/>
    <property type="molecule type" value="Genomic_DNA"/>
</dbReference>
<name>A0A7C8IH74_9PLEO</name>
<feature type="transmembrane region" description="Helical" evidence="7">
    <location>
        <begin position="48"/>
        <end position="68"/>
    </location>
</feature>
<keyword evidence="3 7" id="KW-1133">Transmembrane helix</keyword>
<dbReference type="GO" id="GO:0016020">
    <property type="term" value="C:membrane"/>
    <property type="evidence" value="ECO:0007669"/>
    <property type="project" value="UniProtKB-SubCell"/>
</dbReference>
<evidence type="ECO:0000256" key="5">
    <source>
        <dbReference type="ARBA" id="ARBA00038359"/>
    </source>
</evidence>
<feature type="transmembrane region" description="Helical" evidence="7">
    <location>
        <begin position="134"/>
        <end position="161"/>
    </location>
</feature>
<organism evidence="9 10">
    <name type="scientific">Massariosphaeria phaeospora</name>
    <dbReference type="NCBI Taxonomy" id="100035"/>
    <lineage>
        <taxon>Eukaryota</taxon>
        <taxon>Fungi</taxon>
        <taxon>Dikarya</taxon>
        <taxon>Ascomycota</taxon>
        <taxon>Pezizomycotina</taxon>
        <taxon>Dothideomycetes</taxon>
        <taxon>Pleosporomycetidae</taxon>
        <taxon>Pleosporales</taxon>
        <taxon>Pleosporales incertae sedis</taxon>
        <taxon>Massariosphaeria</taxon>
    </lineage>
</organism>
<feature type="compositionally biased region" description="Basic and acidic residues" evidence="6">
    <location>
        <begin position="329"/>
        <end position="340"/>
    </location>
</feature>
<dbReference type="InterPro" id="IPR049326">
    <property type="entry name" value="Rhodopsin_dom_fungi"/>
</dbReference>
<dbReference type="OrthoDB" id="444631at2759"/>
<proteinExistence type="inferred from homology"/>
<evidence type="ECO:0000256" key="7">
    <source>
        <dbReference type="SAM" id="Phobius"/>
    </source>
</evidence>
<feature type="region of interest" description="Disordered" evidence="6">
    <location>
        <begin position="302"/>
        <end position="340"/>
    </location>
</feature>
<dbReference type="AlphaFoldDB" id="A0A7C8IH74"/>
<evidence type="ECO:0000256" key="4">
    <source>
        <dbReference type="ARBA" id="ARBA00023136"/>
    </source>
</evidence>
<evidence type="ECO:0000256" key="3">
    <source>
        <dbReference type="ARBA" id="ARBA00022989"/>
    </source>
</evidence>
<feature type="transmembrane region" description="Helical" evidence="7">
    <location>
        <begin position="252"/>
        <end position="273"/>
    </location>
</feature>
<evidence type="ECO:0000259" key="8">
    <source>
        <dbReference type="Pfam" id="PF20684"/>
    </source>
</evidence>
<keyword evidence="10" id="KW-1185">Reference proteome</keyword>
<dbReference type="PANTHER" id="PTHR33048:SF18">
    <property type="entry name" value="INTEGRAL MEMBRANE PROTEIN"/>
    <property type="match status" value="1"/>
</dbReference>
<feature type="transmembrane region" description="Helical" evidence="7">
    <location>
        <begin position="214"/>
        <end position="232"/>
    </location>
</feature>
<sequence length="340" mass="38297">MSGESREASLGLIVSKAIVWTLTALAGLLTAGRLVMHWRKNRRLRWDDFFNGVGFMFLLGWTVTYQVFVPSDYAASLYKMGEIDEPPVHRDANKNFQWSIANMFFFWLAIYAVKASFLALYWQIFAMSQGFRVAWWATTSYVVVSFVATMLAIFLRCGAAADFHNLAVCSQRTRSMIKGLIWTWCSMNILGDLLLMILPIVMLRGLHMRRSQKLGLAVIFGLVSIDIAFDVLRGVHTAVLDLQRFPEQNVLWTALEPSVAVIVCALPCYRGLFSTRVQDSQGSHATSFSFSKIFRTFTHSSQRSDSLPSECGGSFEHKGPLVSDSQTALRKERSVETVDV</sequence>
<comment type="subcellular location">
    <subcellularLocation>
        <location evidence="1">Membrane</location>
        <topology evidence="1">Multi-pass membrane protein</topology>
    </subcellularLocation>
</comment>